<dbReference type="InterPro" id="IPR016179">
    <property type="entry name" value="Insulin-like"/>
</dbReference>
<comment type="subcellular location">
    <subcellularLocation>
        <location evidence="1 10">Secreted</location>
    </subcellularLocation>
</comment>
<organism evidence="13 14">
    <name type="scientific">Prolemur simus</name>
    <name type="common">Greater bamboo lemur</name>
    <name type="synonym">Hapalemur simus</name>
    <dbReference type="NCBI Taxonomy" id="1328070"/>
    <lineage>
        <taxon>Eukaryota</taxon>
        <taxon>Metazoa</taxon>
        <taxon>Chordata</taxon>
        <taxon>Craniata</taxon>
        <taxon>Vertebrata</taxon>
        <taxon>Euteleostomi</taxon>
        <taxon>Mammalia</taxon>
        <taxon>Eutheria</taxon>
        <taxon>Euarchontoglires</taxon>
        <taxon>Primates</taxon>
        <taxon>Strepsirrhini</taxon>
        <taxon>Lemuriformes</taxon>
        <taxon>Lemuridae</taxon>
        <taxon>Prolemur</taxon>
    </lineage>
</organism>
<reference evidence="13" key="2">
    <citation type="submission" date="2025-09" db="UniProtKB">
        <authorList>
            <consortium name="Ensembl"/>
        </authorList>
    </citation>
    <scope>IDENTIFICATION</scope>
</reference>
<dbReference type="PROSITE" id="PS00262">
    <property type="entry name" value="INSULIN"/>
    <property type="match status" value="1"/>
</dbReference>
<dbReference type="GeneTree" id="ENSGT00940000154396"/>
<evidence type="ECO:0000256" key="7">
    <source>
        <dbReference type="ARBA" id="ARBA00022729"/>
    </source>
</evidence>
<dbReference type="SMART" id="SM00078">
    <property type="entry name" value="IlGF"/>
    <property type="match status" value="1"/>
</dbReference>
<evidence type="ECO:0000256" key="3">
    <source>
        <dbReference type="ARBA" id="ARBA00011207"/>
    </source>
</evidence>
<feature type="chain" id="PRO_5034312211" description="Relaxin-3" evidence="11">
    <location>
        <begin position="26"/>
        <end position="142"/>
    </location>
</feature>
<dbReference type="InterPro" id="IPR051777">
    <property type="entry name" value="Insulin-like_neuro_ligands"/>
</dbReference>
<evidence type="ECO:0000256" key="9">
    <source>
        <dbReference type="ARBA" id="ARBA00040355"/>
    </source>
</evidence>
<evidence type="ECO:0000256" key="2">
    <source>
        <dbReference type="ARBA" id="ARBA00009034"/>
    </source>
</evidence>
<keyword evidence="8" id="KW-1015">Disulfide bond</keyword>
<dbReference type="PANTHER" id="PTHR20968:SF0">
    <property type="entry name" value="RELAXIN-3"/>
    <property type="match status" value="1"/>
</dbReference>
<gene>
    <name evidence="13" type="primary">RLN3</name>
</gene>
<evidence type="ECO:0000256" key="8">
    <source>
        <dbReference type="ARBA" id="ARBA00023157"/>
    </source>
</evidence>
<evidence type="ECO:0000256" key="10">
    <source>
        <dbReference type="RuleBase" id="RU000406"/>
    </source>
</evidence>
<dbReference type="Pfam" id="PF00049">
    <property type="entry name" value="Insulin"/>
    <property type="match status" value="1"/>
</dbReference>
<evidence type="ECO:0000256" key="11">
    <source>
        <dbReference type="SAM" id="SignalP"/>
    </source>
</evidence>
<comment type="similarity">
    <text evidence="2 10">Belongs to the insulin family.</text>
</comment>
<dbReference type="GO" id="GO:0005179">
    <property type="term" value="F:hormone activity"/>
    <property type="evidence" value="ECO:0007669"/>
    <property type="project" value="UniProtKB-KW"/>
</dbReference>
<feature type="signal peptide" evidence="11">
    <location>
        <begin position="1"/>
        <end position="25"/>
    </location>
</feature>
<comment type="subunit">
    <text evidence="3">Heterodimer of a B chain and an A chain linked by two disulfide bonds.</text>
</comment>
<dbReference type="Proteomes" id="UP000694414">
    <property type="component" value="Unplaced"/>
</dbReference>
<dbReference type="SUPFAM" id="SSF56994">
    <property type="entry name" value="Insulin-like"/>
    <property type="match status" value="1"/>
</dbReference>
<evidence type="ECO:0000256" key="6">
    <source>
        <dbReference type="ARBA" id="ARBA00022702"/>
    </source>
</evidence>
<evidence type="ECO:0000256" key="5">
    <source>
        <dbReference type="ARBA" id="ARBA00022685"/>
    </source>
</evidence>
<dbReference type="InterPro" id="IPR022353">
    <property type="entry name" value="Insulin_CS"/>
</dbReference>
<keyword evidence="6" id="KW-0372">Hormone</keyword>
<proteinExistence type="inferred from homology"/>
<dbReference type="InterPro" id="IPR022352">
    <property type="entry name" value="Ins/IGF/rlx"/>
</dbReference>
<name>A0A8C8YHS7_PROSS</name>
<feature type="domain" description="Insulin-like" evidence="12">
    <location>
        <begin position="32"/>
        <end position="142"/>
    </location>
</feature>
<dbReference type="GO" id="GO:0001664">
    <property type="term" value="F:G protein-coupled receptor binding"/>
    <property type="evidence" value="ECO:0007669"/>
    <property type="project" value="TreeGrafter"/>
</dbReference>
<dbReference type="Ensembl" id="ENSPSMT00000001020.1">
    <property type="protein sequence ID" value="ENSPSMP00000000902.1"/>
    <property type="gene ID" value="ENSPSMG00000000667.1"/>
</dbReference>
<dbReference type="AlphaFoldDB" id="A0A8C8YHS7"/>
<dbReference type="PRINTS" id="PR00276">
    <property type="entry name" value="INSULINFAMLY"/>
</dbReference>
<evidence type="ECO:0000256" key="4">
    <source>
        <dbReference type="ARBA" id="ARBA00022525"/>
    </source>
</evidence>
<keyword evidence="4 10" id="KW-0964">Secreted</keyword>
<keyword evidence="5" id="KW-0165">Cleavage on pair of basic residues</keyword>
<evidence type="ECO:0000259" key="12">
    <source>
        <dbReference type="SMART" id="SM00078"/>
    </source>
</evidence>
<dbReference type="PANTHER" id="PTHR20968">
    <property type="entry name" value="ILGF DOMAIN-CONTAINING PROTEIN"/>
    <property type="match status" value="1"/>
</dbReference>
<evidence type="ECO:0000313" key="13">
    <source>
        <dbReference type="Ensembl" id="ENSPSMP00000000902.1"/>
    </source>
</evidence>
<evidence type="ECO:0000256" key="1">
    <source>
        <dbReference type="ARBA" id="ARBA00004613"/>
    </source>
</evidence>
<reference evidence="13" key="1">
    <citation type="submission" date="2025-08" db="UniProtKB">
        <authorList>
            <consortium name="Ensembl"/>
        </authorList>
    </citation>
    <scope>IDENTIFICATION</scope>
</reference>
<accession>A0A8C8YHS7</accession>
<dbReference type="GO" id="GO:0005576">
    <property type="term" value="C:extracellular region"/>
    <property type="evidence" value="ECO:0007669"/>
    <property type="project" value="UniProtKB-SubCell"/>
</dbReference>
<dbReference type="CDD" id="cd04365">
    <property type="entry name" value="IlGF_relaxin_like"/>
    <property type="match status" value="1"/>
</dbReference>
<keyword evidence="7 11" id="KW-0732">Signal</keyword>
<keyword evidence="14" id="KW-1185">Reference proteome</keyword>
<dbReference type="InterPro" id="IPR036438">
    <property type="entry name" value="Insulin-like_sf"/>
</dbReference>
<sequence length="142" mass="15112">MAKCTLPLLLVVWVLAGELWLGAQAQAAPYGVKLCGREFIRAVIFTCGGSRWKRSDILAHDTMGDAFPGANANTDSLAGKLDETVGSSEWVVLTKSPQGFYGGRPSWQETPGALRGSRDVLAGLSSNCCKWGCSKSEISSLC</sequence>
<protein>
    <recommendedName>
        <fullName evidence="9">Relaxin-3</fullName>
    </recommendedName>
</protein>
<evidence type="ECO:0000313" key="14">
    <source>
        <dbReference type="Proteomes" id="UP000694414"/>
    </source>
</evidence>